<dbReference type="PROSITE" id="PS50987">
    <property type="entry name" value="HTH_ARSR_2"/>
    <property type="match status" value="1"/>
</dbReference>
<dbReference type="Proteomes" id="UP000185744">
    <property type="component" value="Unassembled WGS sequence"/>
</dbReference>
<dbReference type="SUPFAM" id="SSF46785">
    <property type="entry name" value="Winged helix' DNA-binding domain"/>
    <property type="match status" value="1"/>
</dbReference>
<evidence type="ECO:0000313" key="4">
    <source>
        <dbReference type="Proteomes" id="UP000185744"/>
    </source>
</evidence>
<proteinExistence type="predicted"/>
<keyword evidence="1" id="KW-0175">Coiled coil</keyword>
<feature type="domain" description="HTH arsR-type" evidence="2">
    <location>
        <begin position="159"/>
        <end position="251"/>
    </location>
</feature>
<organism evidence="3 4">
    <name type="scientific">Methanohalarchaeum thermophilum</name>
    <dbReference type="NCBI Taxonomy" id="1903181"/>
    <lineage>
        <taxon>Archaea</taxon>
        <taxon>Methanobacteriati</taxon>
        <taxon>Methanobacteriota</taxon>
        <taxon>Methanonatronarchaeia</taxon>
        <taxon>Methanonatronarchaeales</taxon>
        <taxon>Methanonatronarchaeaceae</taxon>
        <taxon>Candidatus Methanohalarchaeum</taxon>
    </lineage>
</organism>
<protein>
    <submittedName>
        <fullName evidence="3">Transcriptional regulator containing HTH domain ArsR family</fullName>
    </submittedName>
</protein>
<comment type="caution">
    <text evidence="3">The sequence shown here is derived from an EMBL/GenBank/DDBJ whole genome shotgun (WGS) entry which is preliminary data.</text>
</comment>
<dbReference type="SMART" id="SM00418">
    <property type="entry name" value="HTH_ARSR"/>
    <property type="match status" value="1"/>
</dbReference>
<evidence type="ECO:0000313" key="3">
    <source>
        <dbReference type="EMBL" id="OKY79230.1"/>
    </source>
</evidence>
<dbReference type="Gene3D" id="1.10.10.10">
    <property type="entry name" value="Winged helix-like DNA-binding domain superfamily/Winged helix DNA-binding domain"/>
    <property type="match status" value="1"/>
</dbReference>
<dbReference type="EMBL" id="MSDW01000001">
    <property type="protein sequence ID" value="OKY79230.1"/>
    <property type="molecule type" value="Genomic_DNA"/>
</dbReference>
<dbReference type="InParanoid" id="A0A1Q6DY00"/>
<name>A0A1Q6DY00_METT1</name>
<dbReference type="GO" id="GO:0003700">
    <property type="term" value="F:DNA-binding transcription factor activity"/>
    <property type="evidence" value="ECO:0007669"/>
    <property type="project" value="InterPro"/>
</dbReference>
<dbReference type="InterPro" id="IPR011991">
    <property type="entry name" value="ArsR-like_HTH"/>
</dbReference>
<dbReference type="CDD" id="cd00090">
    <property type="entry name" value="HTH_ARSR"/>
    <property type="match status" value="1"/>
</dbReference>
<evidence type="ECO:0000256" key="1">
    <source>
        <dbReference type="SAM" id="Coils"/>
    </source>
</evidence>
<dbReference type="Pfam" id="PF12840">
    <property type="entry name" value="HTH_20"/>
    <property type="match status" value="1"/>
</dbReference>
<accession>A0A1Q6DY00</accession>
<feature type="coiled-coil region" evidence="1">
    <location>
        <begin position="4"/>
        <end position="38"/>
    </location>
</feature>
<dbReference type="InterPro" id="IPR036390">
    <property type="entry name" value="WH_DNA-bd_sf"/>
</dbReference>
<sequence length="251" mass="29702">MNSRTVPENEIEELKDEIESLNDEVRRYRESLRKEIKNMITNTVSDRMLSSYIDHQSSEITKEIERNINEDCDMSKDCVEKFNDFFNEVYEELKDIESGEIDDLVERKKKELDNLEEKMPYDRCRYCFEVVFELMKKETRLFKSLETPTLKQTEGEVEPHKISPDIVKDVLSPLANEIRLEILKRLYQENMSFSQISEITDLKGGNLMFHLDLLREKGFIIQKHSGGEYWITNKGQRSIELLHNLATTTFI</sequence>
<dbReference type="AlphaFoldDB" id="A0A1Q6DY00"/>
<dbReference type="InterPro" id="IPR036388">
    <property type="entry name" value="WH-like_DNA-bd_sf"/>
</dbReference>
<dbReference type="InterPro" id="IPR001845">
    <property type="entry name" value="HTH_ArsR_DNA-bd_dom"/>
</dbReference>
<gene>
    <name evidence="3" type="ORF">BTN85_1738</name>
</gene>
<evidence type="ECO:0000259" key="2">
    <source>
        <dbReference type="PROSITE" id="PS50987"/>
    </source>
</evidence>
<reference evidence="3" key="1">
    <citation type="submission" date="2016-12" db="EMBL/GenBank/DDBJ databases">
        <title>Discovery of methanogenic haloarchaea.</title>
        <authorList>
            <person name="Sorokin D.Y."/>
            <person name="Makarova K.S."/>
            <person name="Abbas B."/>
            <person name="Ferrer M."/>
            <person name="Golyshin P.N."/>
        </authorList>
    </citation>
    <scope>NUCLEOTIDE SEQUENCE [LARGE SCALE GENOMIC DNA]</scope>
    <source>
        <strain evidence="3">HMET1</strain>
    </source>
</reference>
<keyword evidence="4" id="KW-1185">Reference proteome</keyword>